<reference evidence="1 2" key="1">
    <citation type="journal article" date="2011" name="BMC Genomics">
        <title>Genome sequencing reveals diversification of virulence factor content and possible host adaptation in distinct subpopulations of Salmonella enterica.</title>
        <authorList>
            <person name="den Bakker H.C."/>
            <person name="Moreno Switt A.I."/>
            <person name="Govoni G."/>
            <person name="Cummings C.A."/>
            <person name="Ranieri M.L."/>
            <person name="Degoricija L."/>
            <person name="Hoelzer K."/>
            <person name="Rodriguez-Rivera L.D."/>
            <person name="Brown S."/>
            <person name="Bolchacova E."/>
            <person name="Furtado M.R."/>
            <person name="Wiedmann M."/>
        </authorList>
    </citation>
    <scope>NUCLEOTIDE SEQUENCE [LARGE SCALE GENOMIC DNA]</scope>
    <source>
        <strain evidence="1 2">R8-3668</strain>
    </source>
</reference>
<sequence>MSTNNALTFPGPQIVTLVININNNAKHFLFVINNNAKHFLLNRLF</sequence>
<proteinExistence type="predicted"/>
<organism evidence="1 2">
    <name type="scientific">Salmonella enterica subsp. enterica serovar Inverness str. R8-3668</name>
    <dbReference type="NCBI Taxonomy" id="913075"/>
    <lineage>
        <taxon>Bacteria</taxon>
        <taxon>Pseudomonadati</taxon>
        <taxon>Pseudomonadota</taxon>
        <taxon>Gammaproteobacteria</taxon>
        <taxon>Enterobacterales</taxon>
        <taxon>Enterobacteriaceae</taxon>
        <taxon>Salmonella</taxon>
    </lineage>
</organism>
<dbReference type="Proteomes" id="UP000003532">
    <property type="component" value="Unassembled WGS sequence"/>
</dbReference>
<evidence type="ECO:0000313" key="1">
    <source>
        <dbReference type="EMBL" id="EHC58568.1"/>
    </source>
</evidence>
<gene>
    <name evidence="1" type="ORF">LTSEINV_2223</name>
</gene>
<accession>G5NCC1</accession>
<dbReference type="AlphaFoldDB" id="G5NCC1"/>
<evidence type="ECO:0000313" key="2">
    <source>
        <dbReference type="Proteomes" id="UP000003532"/>
    </source>
</evidence>
<name>G5NCC1_SALET</name>
<dbReference type="BioCyc" id="SENT913075:G120P-3765-MONOMER"/>
<dbReference type="EMBL" id="AFCO01000752">
    <property type="protein sequence ID" value="EHC58568.1"/>
    <property type="molecule type" value="Genomic_DNA"/>
</dbReference>
<comment type="caution">
    <text evidence="1">The sequence shown here is derived from an EMBL/GenBank/DDBJ whole genome shotgun (WGS) entry which is preliminary data.</text>
</comment>
<protein>
    <submittedName>
        <fullName evidence="1">Uncharacterized protein</fullName>
    </submittedName>
</protein>
<dbReference type="PATRIC" id="fig|913075.3.peg.1686"/>